<dbReference type="InterPro" id="IPR047278">
    <property type="entry name" value="DEN5A/B"/>
</dbReference>
<dbReference type="InterPro" id="IPR004853">
    <property type="entry name" value="Sugar_P_trans_dom"/>
</dbReference>
<evidence type="ECO:0000313" key="12">
    <source>
        <dbReference type="EMBL" id="KJH45858.1"/>
    </source>
</evidence>
<dbReference type="GO" id="GO:0005085">
    <property type="term" value="F:guanyl-nucleotide exchange factor activity"/>
    <property type="evidence" value="ECO:0007669"/>
    <property type="project" value="InterPro"/>
</dbReference>
<keyword evidence="3 12" id="KW-0436">Ligase</keyword>
<organism evidence="12 13">
    <name type="scientific">Dictyocaulus viviparus</name>
    <name type="common">Bovine lungworm</name>
    <dbReference type="NCBI Taxonomy" id="29172"/>
    <lineage>
        <taxon>Eukaryota</taxon>
        <taxon>Metazoa</taxon>
        <taxon>Ecdysozoa</taxon>
        <taxon>Nematoda</taxon>
        <taxon>Chromadorea</taxon>
        <taxon>Rhabditida</taxon>
        <taxon>Rhabditina</taxon>
        <taxon>Rhabditomorpha</taxon>
        <taxon>Strongyloidea</taxon>
        <taxon>Metastrongylidae</taxon>
        <taxon>Dictyocaulus</taxon>
    </lineage>
</organism>
<dbReference type="GO" id="GO:0006420">
    <property type="term" value="P:arginyl-tRNA aminoacylation"/>
    <property type="evidence" value="ECO:0007669"/>
    <property type="project" value="InterPro"/>
</dbReference>
<dbReference type="SMART" id="SM00836">
    <property type="entry name" value="DALR_1"/>
    <property type="match status" value="1"/>
</dbReference>
<evidence type="ECO:0000256" key="3">
    <source>
        <dbReference type="ARBA" id="ARBA00022598"/>
    </source>
</evidence>
<evidence type="ECO:0000256" key="6">
    <source>
        <dbReference type="ARBA" id="ARBA00022917"/>
    </source>
</evidence>
<dbReference type="InterPro" id="IPR014729">
    <property type="entry name" value="Rossmann-like_a/b/a_fold"/>
</dbReference>
<keyword evidence="5" id="KW-0067">ATP-binding</keyword>
<dbReference type="GO" id="GO:0031267">
    <property type="term" value="F:small GTPase binding"/>
    <property type="evidence" value="ECO:0007669"/>
    <property type="project" value="InterPro"/>
</dbReference>
<keyword evidence="10" id="KW-1133">Transmembrane helix</keyword>
<evidence type="ECO:0000256" key="5">
    <source>
        <dbReference type="ARBA" id="ARBA00022840"/>
    </source>
</evidence>
<dbReference type="GO" id="GO:0004814">
    <property type="term" value="F:arginine-tRNA ligase activity"/>
    <property type="evidence" value="ECO:0007669"/>
    <property type="project" value="UniProtKB-EC"/>
</dbReference>
<reference evidence="12 13" key="1">
    <citation type="submission" date="2013-11" db="EMBL/GenBank/DDBJ databases">
        <title>Draft genome of the bovine lungworm Dictyocaulus viviparus.</title>
        <authorList>
            <person name="Mitreva M."/>
        </authorList>
    </citation>
    <scope>NUCLEOTIDE SEQUENCE [LARGE SCALE GENOMIC DNA]</scope>
    <source>
        <strain evidence="12 13">HannoverDv2000</strain>
    </source>
</reference>
<keyword evidence="13" id="KW-1185">Reference proteome</keyword>
<dbReference type="OrthoDB" id="417037at2759"/>
<feature type="transmembrane region" description="Helical" evidence="10">
    <location>
        <begin position="816"/>
        <end position="836"/>
    </location>
</feature>
<dbReference type="InterPro" id="IPR009080">
    <property type="entry name" value="tRNAsynth_Ia_anticodon-bd"/>
</dbReference>
<gene>
    <name evidence="12" type="ORF">DICVIV_08086</name>
</gene>
<dbReference type="SUPFAM" id="SSF52374">
    <property type="entry name" value="Nucleotidylyl transferase"/>
    <property type="match status" value="1"/>
</dbReference>
<keyword evidence="4" id="KW-0547">Nucleotide-binding</keyword>
<evidence type="ECO:0000256" key="7">
    <source>
        <dbReference type="ARBA" id="ARBA00023146"/>
    </source>
</evidence>
<dbReference type="Pfam" id="PF03151">
    <property type="entry name" value="TPT"/>
    <property type="match status" value="1"/>
</dbReference>
<feature type="region of interest" description="Disordered" evidence="9">
    <location>
        <begin position="347"/>
        <end position="373"/>
    </location>
</feature>
<feature type="transmembrane region" description="Helical" evidence="10">
    <location>
        <begin position="1083"/>
        <end position="1105"/>
    </location>
</feature>
<dbReference type="Gene3D" id="3.40.50.620">
    <property type="entry name" value="HUPs"/>
    <property type="match status" value="2"/>
</dbReference>
<dbReference type="SUPFAM" id="SSF49723">
    <property type="entry name" value="Lipase/lipooxygenase domain (PLAT/LH2 domain)"/>
    <property type="match status" value="1"/>
</dbReference>
<dbReference type="Gene3D" id="1.20.58.900">
    <property type="match status" value="3"/>
</dbReference>
<keyword evidence="10" id="KW-0812">Transmembrane</keyword>
<evidence type="ECO:0000256" key="8">
    <source>
        <dbReference type="ARBA" id="ARBA00049339"/>
    </source>
</evidence>
<comment type="similarity">
    <text evidence="1">Belongs to the class-I aminoacyl-tRNA synthetase family.</text>
</comment>
<comment type="catalytic activity">
    <reaction evidence="8">
        <text>tRNA(Arg) + L-arginine + ATP = L-arginyl-tRNA(Arg) + AMP + diphosphate</text>
        <dbReference type="Rhea" id="RHEA:20301"/>
        <dbReference type="Rhea" id="RHEA-COMP:9658"/>
        <dbReference type="Rhea" id="RHEA-COMP:9673"/>
        <dbReference type="ChEBI" id="CHEBI:30616"/>
        <dbReference type="ChEBI" id="CHEBI:32682"/>
        <dbReference type="ChEBI" id="CHEBI:33019"/>
        <dbReference type="ChEBI" id="CHEBI:78442"/>
        <dbReference type="ChEBI" id="CHEBI:78513"/>
        <dbReference type="ChEBI" id="CHEBI:456215"/>
        <dbReference type="EC" id="6.1.1.19"/>
    </reaction>
</comment>
<feature type="transmembrane region" description="Helical" evidence="10">
    <location>
        <begin position="1029"/>
        <end position="1050"/>
    </location>
</feature>
<dbReference type="Proteomes" id="UP000053766">
    <property type="component" value="Unassembled WGS sequence"/>
</dbReference>
<dbReference type="PANTHER" id="PTHR46070:SF1">
    <property type="entry name" value="PINSTRIPE, ISOFORM A"/>
    <property type="match status" value="1"/>
</dbReference>
<feature type="transmembrane region" description="Helical" evidence="10">
    <location>
        <begin position="934"/>
        <end position="952"/>
    </location>
</feature>
<dbReference type="EMBL" id="KN716382">
    <property type="protein sequence ID" value="KJH45858.1"/>
    <property type="molecule type" value="Genomic_DNA"/>
</dbReference>
<dbReference type="InterPro" id="IPR036392">
    <property type="entry name" value="PLAT/LH2_dom_sf"/>
</dbReference>
<protein>
    <recommendedName>
        <fullName evidence="2">arginine--tRNA ligase</fullName>
        <ecNumber evidence="2">6.1.1.19</ecNumber>
    </recommendedName>
</protein>
<dbReference type="SUPFAM" id="SSF47323">
    <property type="entry name" value="Anticodon-binding domain of a subclass of class I aminoacyl-tRNA synthetases"/>
    <property type="match status" value="1"/>
</dbReference>
<name>A0A0D8XMK6_DICVI</name>
<keyword evidence="7" id="KW-0030">Aminoacyl-tRNA synthetase</keyword>
<dbReference type="PANTHER" id="PTHR46070">
    <property type="entry name" value="PINSTRIPE, ISOFORM A"/>
    <property type="match status" value="1"/>
</dbReference>
<dbReference type="GO" id="GO:0005524">
    <property type="term" value="F:ATP binding"/>
    <property type="evidence" value="ECO:0007669"/>
    <property type="project" value="UniProtKB-KW"/>
</dbReference>
<feature type="transmembrane region" description="Helical" evidence="10">
    <location>
        <begin position="882"/>
        <end position="904"/>
    </location>
</feature>
<accession>A0A0D8XMK6</accession>
<feature type="transmembrane region" description="Helical" evidence="10">
    <location>
        <begin position="990"/>
        <end position="1009"/>
    </location>
</feature>
<feature type="domain" description="RUN" evidence="11">
    <location>
        <begin position="654"/>
        <end position="803"/>
    </location>
</feature>
<dbReference type="InterPro" id="IPR037213">
    <property type="entry name" value="Run_dom_sf"/>
</dbReference>
<evidence type="ECO:0000256" key="1">
    <source>
        <dbReference type="ARBA" id="ARBA00005594"/>
    </source>
</evidence>
<feature type="compositionally biased region" description="Low complexity" evidence="9">
    <location>
        <begin position="609"/>
        <end position="621"/>
    </location>
</feature>
<feature type="compositionally biased region" description="Basic and acidic residues" evidence="9">
    <location>
        <begin position="347"/>
        <end position="359"/>
    </location>
</feature>
<dbReference type="Gene3D" id="2.60.60.20">
    <property type="entry name" value="PLAT/LH2 domain"/>
    <property type="match status" value="1"/>
</dbReference>
<sequence>MFTSLIDAKILSQWETPDDNLVIFDTRIAKMREKFGLSMVRTPTYESTPSFGDSEELISKREEMLDYVVPGPHELAGAVSMNYNGVWPEQINTALLEGASISVIGRPNSTYGSTGLVGDSPDLIAKQQLKFVDQLLYETKGTVICLGKTKRMLVDKMGKEALQLGHFDAGINGVEENTLVASFCDLLERIWAHGLTKKQGKSSLWSFVLQHQDLEKTCLSTKALSSSMLTPGDGRRHTIKRTPSLSYCEVPSPVILQPTNENDFACALSEIVETIQREFGKSDDDNVPVWSRSILRAANFFADKLTTTPKDEIHGVPFATSAKRHSSTLLKNSSSVSDFSSPNWNGEIRRSAESSDSPRRRSQSRPRSPETGARVLLAPLPTHIAYDLKNVLRMTEIKTDIGYARAFVRLALERKLLHKHLATLLANNHLLSELYKPYAFVRCEDEREQFLYHILSLNAAQFRCFTNTFTKTKMDYQVVIVTGGWRGSLPAVWVMHKNLGVLSTLRIGHSPGTEKPPNWYLEYIIVRNEITGQMYRFPCGRWFGQSAEDRRWFGNSCDVSLERLLVAEPICGNDSADLTFGALPNSPVRGTRRGRVSSRSQTPQRDRSPSQSRTYSSTSSSKARVTEIQQVLGESVNSLVKYFYSEKHTKSELAYLLCGEHGLINAIEQAFQFGRHTSVWLFRQPSPWDYIEKVCSWLMDVLRRRDTKWTPEQCELVTHTLKLVRKISNRTALGKDAKFHVFILLMIRDHILSGFLQVMAWTPITAQLYDEVSFLRAPVHLTYLSRLLDSLNEFNFSLDPSLTYGVMGNSILLKRFSAAFFYGVTSIIVVFVNKILLTNFRFPSFLVVGFGQMVATVIVLFSARALHLVSFPSFDYSIPRKIMPLPLFFVVNLVSGLGGTQLINLPMFTVLRRFSILMTMVLEYYILGVSATRAVRISVCLMIAGSIIAALFDLTFDLWGYILIGVNDICTAALGVYTKQKLEAKELGKYGLMFYNSLFMLLPTVLLTFYTGDMNRALNFMLSSQMSPSIWACFFVSCVCGFILNYSLVLCTHFNSALTTTCVGPIKNIIVTYAGMFSSGDYIFHWTNFIGINISVMGSILYTYATFRKKSTDQRILTVVPSSKLESQIKNLLRKTSFSQVHRAVGNQVVSLNYLGDWGTQFALIATYWPKVRPSDSFWDSCSDVDKIRAITDCYIVANKKRKLDEEFQVEVRKNFAEMENGIIKWQYESENVIAARRLVADLIKNNTVRRTVNGLWIVDIPNDDLNEEIASILNRDKIYHADRYLYVVDRAQRKHFEALRVILTKIGRDDLALKVEHIPYGRVKGLSTRLGRTEIVEEIISRGKELALRFMKNSKTFKLSSEEEEEVAHKLSLSTVIFNEVKRAKSAEYEFSFKNAFDLDHNNALSLQVRHSRLCSIEAKNHELLPLLDKCDSIPEETPDFSKLAVHLSQFSTVIHAAVEQSESCHLVVYLLELSHHIGKVTSQARIKGQPVEVAVPRLLLLSASRAVLNEGMSLLGASPVTAM</sequence>
<dbReference type="Pfam" id="PF02759">
    <property type="entry name" value="RUN"/>
    <property type="match status" value="2"/>
</dbReference>
<evidence type="ECO:0000256" key="4">
    <source>
        <dbReference type="ARBA" id="ARBA00022741"/>
    </source>
</evidence>
<dbReference type="Pfam" id="PF00750">
    <property type="entry name" value="tRNA-synt_1d"/>
    <property type="match status" value="2"/>
</dbReference>
<dbReference type="InterPro" id="IPR008909">
    <property type="entry name" value="DALR_anticod-bd"/>
</dbReference>
<dbReference type="STRING" id="29172.A0A0D8XMK6"/>
<feature type="transmembrane region" description="Helical" evidence="10">
    <location>
        <begin position="958"/>
        <end position="978"/>
    </location>
</feature>
<dbReference type="InterPro" id="IPR001024">
    <property type="entry name" value="PLAT/LH2_dom"/>
</dbReference>
<evidence type="ECO:0000256" key="9">
    <source>
        <dbReference type="SAM" id="MobiDB-lite"/>
    </source>
</evidence>
<dbReference type="CDD" id="cd17678">
    <property type="entry name" value="RUN2_DENND5"/>
    <property type="match status" value="1"/>
</dbReference>
<feature type="domain" description="RUN" evidence="11">
    <location>
        <begin position="174"/>
        <end position="469"/>
    </location>
</feature>
<keyword evidence="6" id="KW-0648">Protein biosynthesis</keyword>
<feature type="region of interest" description="Disordered" evidence="9">
    <location>
        <begin position="582"/>
        <end position="622"/>
    </location>
</feature>
<reference evidence="13" key="2">
    <citation type="journal article" date="2016" name="Sci. Rep.">
        <title>Dictyocaulus viviparus genome, variome and transcriptome elucidate lungworm biology and support future intervention.</title>
        <authorList>
            <person name="McNulty S.N."/>
            <person name="Strube C."/>
            <person name="Rosa B.A."/>
            <person name="Martin J.C."/>
            <person name="Tyagi R."/>
            <person name="Choi Y.J."/>
            <person name="Wang Q."/>
            <person name="Hallsworth Pepin K."/>
            <person name="Zhang X."/>
            <person name="Ozersky P."/>
            <person name="Wilson R.K."/>
            <person name="Sternberg P.W."/>
            <person name="Gasser R.B."/>
            <person name="Mitreva M."/>
        </authorList>
    </citation>
    <scope>NUCLEOTIDE SEQUENCE [LARGE SCALE GENOMIC DNA]</scope>
    <source>
        <strain evidence="13">HannoverDv2000</strain>
    </source>
</reference>
<dbReference type="Pfam" id="PF01477">
    <property type="entry name" value="PLAT"/>
    <property type="match status" value="1"/>
</dbReference>
<evidence type="ECO:0000256" key="10">
    <source>
        <dbReference type="SAM" id="Phobius"/>
    </source>
</evidence>
<dbReference type="InterPro" id="IPR004012">
    <property type="entry name" value="Run_dom"/>
</dbReference>
<keyword evidence="10" id="KW-0472">Membrane</keyword>
<evidence type="ECO:0000259" key="11">
    <source>
        <dbReference type="PROSITE" id="PS50826"/>
    </source>
</evidence>
<evidence type="ECO:0000256" key="2">
    <source>
        <dbReference type="ARBA" id="ARBA00012837"/>
    </source>
</evidence>
<proteinExistence type="inferred from homology"/>
<dbReference type="FunFam" id="1.10.730.10:FF:000006">
    <property type="entry name" value="Arginyl-tRNA synthetase 2, mitochondrial"/>
    <property type="match status" value="1"/>
</dbReference>
<dbReference type="SMART" id="SM00593">
    <property type="entry name" value="RUN"/>
    <property type="match status" value="2"/>
</dbReference>
<dbReference type="Gene3D" id="1.10.730.10">
    <property type="entry name" value="Isoleucyl-tRNA Synthetase, Domain 1"/>
    <property type="match status" value="1"/>
</dbReference>
<feature type="transmembrane region" description="Helical" evidence="10">
    <location>
        <begin position="1057"/>
        <end position="1077"/>
    </location>
</feature>
<dbReference type="SUPFAM" id="SSF140741">
    <property type="entry name" value="RUN domain-like"/>
    <property type="match status" value="2"/>
</dbReference>
<dbReference type="EC" id="6.1.1.19" evidence="2"/>
<dbReference type="InterPro" id="IPR035684">
    <property type="entry name" value="ArgRS_core"/>
</dbReference>
<dbReference type="Pfam" id="PF05746">
    <property type="entry name" value="DALR_1"/>
    <property type="match status" value="1"/>
</dbReference>
<feature type="transmembrane region" description="Helical" evidence="10">
    <location>
        <begin position="842"/>
        <end position="861"/>
    </location>
</feature>
<evidence type="ECO:0000313" key="13">
    <source>
        <dbReference type="Proteomes" id="UP000053766"/>
    </source>
</evidence>
<dbReference type="PROSITE" id="PS50826">
    <property type="entry name" value="RUN"/>
    <property type="match status" value="2"/>
</dbReference>